<dbReference type="PROSITE" id="PS50507">
    <property type="entry name" value="RDRP_SSRNA_POS"/>
    <property type="match status" value="1"/>
</dbReference>
<dbReference type="GO" id="GO:0003968">
    <property type="term" value="F:RNA-directed RNA polymerase activity"/>
    <property type="evidence" value="ECO:0007669"/>
    <property type="project" value="UniProtKB-KW"/>
</dbReference>
<accession>A0A3S9W0L6</accession>
<dbReference type="EC" id="2.7.7.48" evidence="1 7"/>
<proteinExistence type="predicted"/>
<dbReference type="GO" id="GO:0039694">
    <property type="term" value="P:viral RNA genome replication"/>
    <property type="evidence" value="ECO:0007669"/>
    <property type="project" value="InterPro"/>
</dbReference>
<evidence type="ECO:0000256" key="5">
    <source>
        <dbReference type="ARBA" id="ARBA00022741"/>
    </source>
</evidence>
<keyword evidence="2 7" id="KW-0696">RNA-directed RNA polymerase</keyword>
<keyword evidence="5 7" id="KW-0547">Nucleotide-binding</keyword>
<dbReference type="InterPro" id="IPR002166">
    <property type="entry name" value="RNA_pol_HCV"/>
</dbReference>
<reference evidence="9" key="1">
    <citation type="journal article" date="2018" name="Virology">
        <title>Diverse RNA viruses of arthropod origin in the blood of fruit bats suggest a link between bat and arthropod viromes.</title>
        <authorList>
            <person name="Bennett A.J."/>
            <person name="Bushmaker T."/>
            <person name="Cameron K."/>
            <person name="Ondzie A."/>
            <person name="Niama F.R."/>
            <person name="Parra H.J."/>
            <person name="Mombouli J.V."/>
            <person name="Olson S.H."/>
            <person name="Munster V.J."/>
            <person name="Goldberg T.L."/>
        </authorList>
    </citation>
    <scope>NUCLEOTIDE SEQUENCE</scope>
    <source>
        <strain evidence="9">HMTLV2-RML38</strain>
    </source>
</reference>
<dbReference type="InterPro" id="IPR007094">
    <property type="entry name" value="RNA-dir_pol_PSvirus"/>
</dbReference>
<evidence type="ECO:0000256" key="1">
    <source>
        <dbReference type="ARBA" id="ARBA00012494"/>
    </source>
</evidence>
<keyword evidence="6 7" id="KW-0693">Viral RNA replication</keyword>
<evidence type="ECO:0000256" key="4">
    <source>
        <dbReference type="ARBA" id="ARBA00022695"/>
    </source>
</evidence>
<evidence type="ECO:0000313" key="9">
    <source>
        <dbReference type="EMBL" id="AZS32324.1"/>
    </source>
</evidence>
<evidence type="ECO:0000259" key="8">
    <source>
        <dbReference type="PROSITE" id="PS50507"/>
    </source>
</evidence>
<dbReference type="InterPro" id="IPR043128">
    <property type="entry name" value="Rev_trsase/Diguanyl_cyclase"/>
</dbReference>
<dbReference type="SUPFAM" id="SSF56672">
    <property type="entry name" value="DNA/RNA polymerases"/>
    <property type="match status" value="1"/>
</dbReference>
<dbReference type="GO" id="GO:0000166">
    <property type="term" value="F:nucleotide binding"/>
    <property type="evidence" value="ECO:0007669"/>
    <property type="project" value="UniProtKB-KW"/>
</dbReference>
<evidence type="ECO:0000256" key="7">
    <source>
        <dbReference type="RuleBase" id="RU363062"/>
    </source>
</evidence>
<comment type="catalytic activity">
    <reaction evidence="7">
        <text>RNA(n) + a ribonucleoside 5'-triphosphate = RNA(n+1) + diphosphate</text>
        <dbReference type="Rhea" id="RHEA:21248"/>
        <dbReference type="Rhea" id="RHEA-COMP:14527"/>
        <dbReference type="Rhea" id="RHEA-COMP:17342"/>
        <dbReference type="ChEBI" id="CHEBI:33019"/>
        <dbReference type="ChEBI" id="CHEBI:61557"/>
        <dbReference type="ChEBI" id="CHEBI:140395"/>
        <dbReference type="EC" id="2.7.7.48"/>
    </reaction>
</comment>
<dbReference type="Pfam" id="PF00998">
    <property type="entry name" value="RdRP_3"/>
    <property type="match status" value="1"/>
</dbReference>
<evidence type="ECO:0000256" key="6">
    <source>
        <dbReference type="ARBA" id="ARBA00022953"/>
    </source>
</evidence>
<evidence type="ECO:0000256" key="2">
    <source>
        <dbReference type="ARBA" id="ARBA00022484"/>
    </source>
</evidence>
<keyword evidence="4 7" id="KW-0548">Nucleotidyltransferase</keyword>
<name>A0A3S9W0L6_9TOMB</name>
<keyword evidence="3 7" id="KW-0808">Transferase</keyword>
<dbReference type="InterPro" id="IPR043502">
    <property type="entry name" value="DNA/RNA_pol_sf"/>
</dbReference>
<organism evidence="9">
    <name type="scientific">Hypsignathus monstrosus tombus-like virus 2</name>
    <dbReference type="NCBI Taxonomy" id="2499253"/>
    <lineage>
        <taxon>Viruses</taxon>
        <taxon>Riboviria</taxon>
        <taxon>Orthornavirae</taxon>
        <taxon>Kitrinoviricota</taxon>
        <taxon>Tolucaviricetes</taxon>
        <taxon>Tolivirales</taxon>
        <taxon>Tombusviridae</taxon>
    </lineage>
</organism>
<feature type="domain" description="RdRp catalytic" evidence="8">
    <location>
        <begin position="62"/>
        <end position="177"/>
    </location>
</feature>
<dbReference type="EMBL" id="MH324432">
    <property type="protein sequence ID" value="AZS32324.1"/>
    <property type="molecule type" value="Genomic_RNA"/>
</dbReference>
<evidence type="ECO:0000256" key="3">
    <source>
        <dbReference type="ARBA" id="ARBA00022679"/>
    </source>
</evidence>
<protein>
    <recommendedName>
        <fullName evidence="1 7">RNA-directed RNA polymerase</fullName>
        <ecNumber evidence="1 7">2.7.7.48</ecNumber>
    </recommendedName>
</protein>
<dbReference type="Gene3D" id="3.30.70.270">
    <property type="match status" value="1"/>
</dbReference>
<dbReference type="GO" id="GO:0003723">
    <property type="term" value="F:RNA binding"/>
    <property type="evidence" value="ECO:0007669"/>
    <property type="project" value="InterPro"/>
</dbReference>
<sequence>MIQARTIRYNCVLGKYLVPLEHQLYRLREVNGFCSSELPLVAKGLHLRRRAQVIAAKMERFGECYSLDLSRFDAHIAIPWLQVEHGVYLRAHANHPELRRLLSWQLINRCYTRHWRYNSVGGRMSGDMNTALGNCLLMLVMCCVAARRTGMRPDTFDLFIDGDDTLVFTRHPGIQRWPEIFRRMGQELKLEGHTKSYHEIEHCRCRPVSTARGVTMTQDPRRVVARSTAGVRHWHEQKFWCAYLGLLGTCELALSAGLPVLQEYACMLLRWSQGKRPRRWVYLERWCKVTRELREFDPVPLPITPEARATMWEAWGISPAEQRALEASFRRARMPWDAT</sequence>